<dbReference type="AlphaFoldDB" id="A0A6J6X6S5"/>
<sequence length="38" mass="3941">MASDDRAEVEHLAVTIAALSRAGDMTVEEVDGGLRGVV</sequence>
<proteinExistence type="predicted"/>
<reference evidence="1" key="1">
    <citation type="submission" date="2020-05" db="EMBL/GenBank/DDBJ databases">
        <authorList>
            <person name="Chiriac C."/>
            <person name="Salcher M."/>
            <person name="Ghai R."/>
            <person name="Kavagutti S V."/>
        </authorList>
    </citation>
    <scope>NUCLEOTIDE SEQUENCE</scope>
</reference>
<organism evidence="1">
    <name type="scientific">freshwater metagenome</name>
    <dbReference type="NCBI Taxonomy" id="449393"/>
    <lineage>
        <taxon>unclassified sequences</taxon>
        <taxon>metagenomes</taxon>
        <taxon>ecological metagenomes</taxon>
    </lineage>
</organism>
<protein>
    <submittedName>
        <fullName evidence="1">Unannotated protein</fullName>
    </submittedName>
</protein>
<evidence type="ECO:0000313" key="1">
    <source>
        <dbReference type="EMBL" id="CAB4790918.1"/>
    </source>
</evidence>
<accession>A0A6J6X6S5</accession>
<gene>
    <name evidence="1" type="ORF">UFOPK3001_00246</name>
</gene>
<dbReference type="EMBL" id="CAFAAJ010000010">
    <property type="protein sequence ID" value="CAB4790918.1"/>
    <property type="molecule type" value="Genomic_DNA"/>
</dbReference>
<name>A0A6J6X6S5_9ZZZZ</name>